<dbReference type="Pfam" id="PF00589">
    <property type="entry name" value="Phage_integrase"/>
    <property type="match status" value="1"/>
</dbReference>
<dbReference type="InterPro" id="IPR002104">
    <property type="entry name" value="Integrase_catalytic"/>
</dbReference>
<dbReference type="KEGG" id="ail:FLP10_15165"/>
<sequence length="402" mass="44532">MAHVRAVERKNGVAYEVRWREGGKERQRTFSVKRDAVRHAHNVETALASATTTEPLTRGKTYREVAEAMLAAQESRLKRGTLLQYKALYEGRIFHEFGGQRIARIDSARIQDWITALTAAGLAPNTVRNHYIALNKVFVYAVKHRLITHNPCPAVTLPRMVHKDDFAPVFLTIAEVGAVAAEVDRHAPGSSYGLLIQFAASTGLRAAEIAGLRVRDVNLTAGHVEVRQTLKKIAGEWTVLTPKSRRSTRDVPLLDRGLIADLKLYLLQHPRSGDPDALLWAGLRFGRHPAGVSPLDYSRPVSTAAVRMGYLVPAAKRLGIADHMRLHDLRHTYASLMLAAGFQPWQVARWLGHANVSTTDAVYAHLYPSDYAVEVERFEAFVSDVDNSVGPRSGEIGMNGMD</sequence>
<dbReference type="Pfam" id="PF22022">
    <property type="entry name" value="Phage_int_M"/>
    <property type="match status" value="1"/>
</dbReference>
<evidence type="ECO:0000256" key="3">
    <source>
        <dbReference type="ARBA" id="ARBA00023172"/>
    </source>
</evidence>
<feature type="domain" description="Core-binding (CB)" evidence="6">
    <location>
        <begin position="60"/>
        <end position="142"/>
    </location>
</feature>
<gene>
    <name evidence="7" type="ORF">FLP10_15165</name>
</gene>
<dbReference type="InterPro" id="IPR050090">
    <property type="entry name" value="Tyrosine_recombinase_XerCD"/>
</dbReference>
<protein>
    <submittedName>
        <fullName evidence="7">Site-specific integrase</fullName>
    </submittedName>
</protein>
<keyword evidence="2 4" id="KW-0238">DNA-binding</keyword>
<dbReference type="OrthoDB" id="1822491at2"/>
<dbReference type="GO" id="GO:0003677">
    <property type="term" value="F:DNA binding"/>
    <property type="evidence" value="ECO:0007669"/>
    <property type="project" value="UniProtKB-UniRule"/>
</dbReference>
<dbReference type="Gene3D" id="1.10.150.130">
    <property type="match status" value="1"/>
</dbReference>
<dbReference type="Gene3D" id="1.10.443.10">
    <property type="entry name" value="Intergrase catalytic core"/>
    <property type="match status" value="1"/>
</dbReference>
<evidence type="ECO:0000313" key="8">
    <source>
        <dbReference type="Proteomes" id="UP000324678"/>
    </source>
</evidence>
<evidence type="ECO:0000256" key="1">
    <source>
        <dbReference type="ARBA" id="ARBA00008857"/>
    </source>
</evidence>
<dbReference type="Proteomes" id="UP000324678">
    <property type="component" value="Chromosome"/>
</dbReference>
<evidence type="ECO:0000256" key="4">
    <source>
        <dbReference type="PROSITE-ProRule" id="PRU01248"/>
    </source>
</evidence>
<reference evidence="7 8" key="1">
    <citation type="submission" date="2019-09" db="EMBL/GenBank/DDBJ databases">
        <title>Genome sequencing of strain KACC 19306.</title>
        <authorList>
            <person name="Heo J."/>
            <person name="Kim S.-J."/>
            <person name="Kim J.-S."/>
            <person name="Hong S.-B."/>
            <person name="Kwon S.-W."/>
        </authorList>
    </citation>
    <scope>NUCLEOTIDE SEQUENCE [LARGE SCALE GENOMIC DNA]</scope>
    <source>
        <strain evidence="7 8">KACC 19306</strain>
    </source>
</reference>
<dbReference type="CDD" id="cd01189">
    <property type="entry name" value="INT_ICEBs1_C_like"/>
    <property type="match status" value="1"/>
</dbReference>
<dbReference type="PROSITE" id="PS51898">
    <property type="entry name" value="TYR_RECOMBINASE"/>
    <property type="match status" value="1"/>
</dbReference>
<dbReference type="InterPro" id="IPR044068">
    <property type="entry name" value="CB"/>
</dbReference>
<dbReference type="SUPFAM" id="SSF56349">
    <property type="entry name" value="DNA breaking-rejoining enzymes"/>
    <property type="match status" value="1"/>
</dbReference>
<dbReference type="GO" id="GO:0006310">
    <property type="term" value="P:DNA recombination"/>
    <property type="evidence" value="ECO:0007669"/>
    <property type="project" value="UniProtKB-KW"/>
</dbReference>
<evidence type="ECO:0000256" key="2">
    <source>
        <dbReference type="ARBA" id="ARBA00023125"/>
    </source>
</evidence>
<organism evidence="7 8">
    <name type="scientific">Agromyces intestinalis</name>
    <dbReference type="NCBI Taxonomy" id="2592652"/>
    <lineage>
        <taxon>Bacteria</taxon>
        <taxon>Bacillati</taxon>
        <taxon>Actinomycetota</taxon>
        <taxon>Actinomycetes</taxon>
        <taxon>Micrococcales</taxon>
        <taxon>Microbacteriaceae</taxon>
        <taxon>Agromyces</taxon>
    </lineage>
</organism>
<evidence type="ECO:0000313" key="7">
    <source>
        <dbReference type="EMBL" id="QEO15619.1"/>
    </source>
</evidence>
<keyword evidence="8" id="KW-1185">Reference proteome</keyword>
<dbReference type="AlphaFoldDB" id="A0A5C1YKG1"/>
<evidence type="ECO:0000259" key="6">
    <source>
        <dbReference type="PROSITE" id="PS51900"/>
    </source>
</evidence>
<feature type="domain" description="Tyr recombinase" evidence="5">
    <location>
        <begin position="166"/>
        <end position="376"/>
    </location>
</feature>
<dbReference type="EMBL" id="CP043505">
    <property type="protein sequence ID" value="QEO15619.1"/>
    <property type="molecule type" value="Genomic_DNA"/>
</dbReference>
<dbReference type="GO" id="GO:0015074">
    <property type="term" value="P:DNA integration"/>
    <property type="evidence" value="ECO:0007669"/>
    <property type="project" value="InterPro"/>
</dbReference>
<dbReference type="RefSeq" id="WP_149161632.1">
    <property type="nucleotide sequence ID" value="NZ_CP043505.1"/>
</dbReference>
<dbReference type="InterPro" id="IPR013762">
    <property type="entry name" value="Integrase-like_cat_sf"/>
</dbReference>
<dbReference type="InterPro" id="IPR011010">
    <property type="entry name" value="DNA_brk_join_enz"/>
</dbReference>
<dbReference type="InterPro" id="IPR010998">
    <property type="entry name" value="Integrase_recombinase_N"/>
</dbReference>
<evidence type="ECO:0000259" key="5">
    <source>
        <dbReference type="PROSITE" id="PS51898"/>
    </source>
</evidence>
<dbReference type="PANTHER" id="PTHR30349:SF64">
    <property type="entry name" value="PROPHAGE INTEGRASE INTD-RELATED"/>
    <property type="match status" value="1"/>
</dbReference>
<name>A0A5C1YKG1_9MICO</name>
<accession>A0A5C1YKG1</accession>
<dbReference type="PANTHER" id="PTHR30349">
    <property type="entry name" value="PHAGE INTEGRASE-RELATED"/>
    <property type="match status" value="1"/>
</dbReference>
<dbReference type="InterPro" id="IPR053876">
    <property type="entry name" value="Phage_int_M"/>
</dbReference>
<dbReference type="PROSITE" id="PS51900">
    <property type="entry name" value="CB"/>
    <property type="match status" value="1"/>
</dbReference>
<comment type="similarity">
    <text evidence="1">Belongs to the 'phage' integrase family.</text>
</comment>
<proteinExistence type="inferred from homology"/>
<keyword evidence="3" id="KW-0233">DNA recombination</keyword>